<reference evidence="1" key="1">
    <citation type="submission" date="2014-05" db="EMBL/GenBank/DDBJ databases">
        <title>The transcriptome of the halophilic microalga Tetraselmis sp. GSL018 isolated from the Great Salt Lake, Utah.</title>
        <authorList>
            <person name="Jinkerson R.E."/>
            <person name="D'Adamo S."/>
            <person name="Posewitz M.C."/>
        </authorList>
    </citation>
    <scope>NUCLEOTIDE SEQUENCE</scope>
    <source>
        <strain evidence="1">GSL018</strain>
    </source>
</reference>
<protein>
    <submittedName>
        <fullName evidence="1">Selenoprotein h</fullName>
    </submittedName>
</protein>
<organism evidence="1">
    <name type="scientific">Tetraselmis sp. GSL018</name>
    <dbReference type="NCBI Taxonomy" id="582737"/>
    <lineage>
        <taxon>Eukaryota</taxon>
        <taxon>Viridiplantae</taxon>
        <taxon>Chlorophyta</taxon>
        <taxon>core chlorophytes</taxon>
        <taxon>Chlorodendrophyceae</taxon>
        <taxon>Chlorodendrales</taxon>
        <taxon>Chlorodendraceae</taxon>
        <taxon>Tetraselmis</taxon>
    </lineage>
</organism>
<accession>A0A061S0D8</accession>
<dbReference type="AlphaFoldDB" id="A0A061S0D8"/>
<sequence>MPRPFTKLKALDLEALADQVAIAVAK</sequence>
<name>A0A061S0D8_9CHLO</name>
<proteinExistence type="predicted"/>
<gene>
    <name evidence="1" type="ORF">TSPGSL018_20021</name>
</gene>
<dbReference type="EMBL" id="GBEZ01009084">
    <property type="protein sequence ID" value="JAC76484.1"/>
    <property type="molecule type" value="Transcribed_RNA"/>
</dbReference>
<evidence type="ECO:0000313" key="1">
    <source>
        <dbReference type="EMBL" id="JAC76484.1"/>
    </source>
</evidence>